<comment type="caution">
    <text evidence="2">The sequence shown here is derived from an EMBL/GenBank/DDBJ whole genome shotgun (WGS) entry which is preliminary data.</text>
</comment>
<organism evidence="2 3">
    <name type="scientific">Thalassotalea loyana</name>
    <dbReference type="NCBI Taxonomy" id="280483"/>
    <lineage>
        <taxon>Bacteria</taxon>
        <taxon>Pseudomonadati</taxon>
        <taxon>Pseudomonadota</taxon>
        <taxon>Gammaproteobacteria</taxon>
        <taxon>Alteromonadales</taxon>
        <taxon>Colwelliaceae</taxon>
        <taxon>Thalassotalea</taxon>
    </lineage>
</organism>
<feature type="domain" description="DUF5666" evidence="1">
    <location>
        <begin position="402"/>
        <end position="469"/>
    </location>
</feature>
<dbReference type="EMBL" id="BSSV01000001">
    <property type="protein sequence ID" value="GLX84093.1"/>
    <property type="molecule type" value="Genomic_DNA"/>
</dbReference>
<feature type="domain" description="DUF5666" evidence="1">
    <location>
        <begin position="645"/>
        <end position="704"/>
    </location>
</feature>
<evidence type="ECO:0000313" key="3">
    <source>
        <dbReference type="Proteomes" id="UP001157134"/>
    </source>
</evidence>
<keyword evidence="3" id="KW-1185">Reference proteome</keyword>
<reference evidence="2 3" key="1">
    <citation type="submission" date="2023-03" db="EMBL/GenBank/DDBJ databases">
        <title>Thalassotalea loyana LMG 22536T draft genome sequence.</title>
        <authorList>
            <person name="Sawabe T."/>
        </authorList>
    </citation>
    <scope>NUCLEOTIDE SEQUENCE [LARGE SCALE GENOMIC DNA]</scope>
    <source>
        <strain evidence="2 3">LMG 22536</strain>
    </source>
</reference>
<evidence type="ECO:0000313" key="2">
    <source>
        <dbReference type="EMBL" id="GLX84093.1"/>
    </source>
</evidence>
<feature type="domain" description="DUF5666" evidence="1">
    <location>
        <begin position="334"/>
        <end position="391"/>
    </location>
</feature>
<proteinExistence type="predicted"/>
<feature type="domain" description="DUF5666" evidence="1">
    <location>
        <begin position="714"/>
        <end position="773"/>
    </location>
</feature>
<feature type="domain" description="DUF5666" evidence="1">
    <location>
        <begin position="264"/>
        <end position="319"/>
    </location>
</feature>
<evidence type="ECO:0000259" key="1">
    <source>
        <dbReference type="Pfam" id="PF18914"/>
    </source>
</evidence>
<dbReference type="RefSeq" id="WP_284295640.1">
    <property type="nucleotide sequence ID" value="NZ_BSSV01000001.1"/>
</dbReference>
<sequence>MKNLFKLSTLSFIVLSSVGCGGGSSESASQPIETTAYGNMEVILAGLPPGLSADIQITGPNNYSTSLISGEVLSNLVTGDYTLSVNSVTAQGVTYSFNNGQSQMVTVSEGQTLSVNINYKAPVTVTGIITGFGSVYINGVKFETDQAGVTANGENDTEDALEVGMVVTVNGNVGADGEGAEASSIDYQANAEGPVTGINLAEKTITLLSQVYFVDDLTEFENITFDFIQIGHWVEVSAIQNSDGQYIATRIELSDTSEGIQLVGEVTQLETVAMTFNIDEQVIDYSNATVEGELLDGVEVEVESELDLVDGVLFATEVEVEEAQDLAGQLIGFEGEIEVFTSITDFVVDDQAITTTTETTFKGGQSSDLALGVDIAVRGSIVEDLFVATEIRIEHETEIKIEGLVESTDLENNSIVILGNTIFTDEYTRFIDDSEDDERRFRIDDILIGDKVSIKAFDNEGQLLASQIKRKKTVNEVDDETEITELEGKVSDISAPTFLINGVVVKVTDASVIESPNGSELTSSEFFSVVTLDTEVDVEGIPQDDGSLLALKIEIESKENNSGDAEPYIKLKGNIDSFNSIEAFTVNGHSITTNQFTRYEGGNPELLVVGVKVEIKGHQAEDGTIVAKKIEIKMDDDSDRESEIEGEITDFISATDFSIGEQVITTTDNTEFDNGSIESLALGVHVEVEGHINNDGTLVADEIEFEEVDEISVKGVVSSFVSATEFSIGEQVITTNSETEFKNSNASMLALGVTLEVEGVLDENGTLVATKVEFEETDEVEVKGIITVLNSTTDFEIDGHHVITDEFTVFKNGTAENLALGVEIEIEGYANSDGSILAYKVEFQENDENEVEVIGAISEFVSAVDFSIGEQKITTTDDTEFEDGSIADLAEGVTVEVEGALDENNVLVAKKIEFKEN</sequence>
<accession>A0ABQ6H7H8</accession>
<dbReference type="PROSITE" id="PS51257">
    <property type="entry name" value="PROKAR_LIPOPROTEIN"/>
    <property type="match status" value="1"/>
</dbReference>
<feature type="domain" description="DUF5666" evidence="1">
    <location>
        <begin position="125"/>
        <end position="177"/>
    </location>
</feature>
<feature type="domain" description="DUF5666" evidence="1">
    <location>
        <begin position="572"/>
        <end position="631"/>
    </location>
</feature>
<dbReference type="Proteomes" id="UP001157134">
    <property type="component" value="Unassembled WGS sequence"/>
</dbReference>
<name>A0ABQ6H7H8_9GAMM</name>
<protein>
    <recommendedName>
        <fullName evidence="1">DUF5666 domain-containing protein</fullName>
    </recommendedName>
</protein>
<feature type="domain" description="DUF5666" evidence="1">
    <location>
        <begin position="855"/>
        <end position="913"/>
    </location>
</feature>
<dbReference type="InterPro" id="IPR043724">
    <property type="entry name" value="DUF5666"/>
</dbReference>
<dbReference type="Pfam" id="PF18914">
    <property type="entry name" value="DUF5666"/>
    <property type="match status" value="11"/>
</dbReference>
<gene>
    <name evidence="2" type="ORF">tloyanaT_03450</name>
</gene>
<feature type="domain" description="DUF5666" evidence="1">
    <location>
        <begin position="192"/>
        <end position="252"/>
    </location>
</feature>
<feature type="domain" description="DUF5666" evidence="1">
    <location>
        <begin position="783"/>
        <end position="842"/>
    </location>
</feature>
<feature type="domain" description="DUF5666" evidence="1">
    <location>
        <begin position="487"/>
        <end position="554"/>
    </location>
</feature>